<keyword evidence="1" id="KW-0812">Transmembrane</keyword>
<reference evidence="2 3" key="1">
    <citation type="submission" date="2018-01" db="EMBL/GenBank/DDBJ databases">
        <title>Whole genome sequencing of Histamine producing bacteria.</title>
        <authorList>
            <person name="Butler K."/>
        </authorList>
    </citation>
    <scope>NUCLEOTIDE SEQUENCE [LARGE SCALE GENOMIC DNA]</scope>
    <source>
        <strain evidence="2 3">FS-7.2</strain>
    </source>
</reference>
<name>A0A2T3KLH4_9GAMM</name>
<gene>
    <name evidence="2" type="ORF">C9J27_05170</name>
</gene>
<dbReference type="EMBL" id="PYNF01000003">
    <property type="protein sequence ID" value="PSV00526.1"/>
    <property type="molecule type" value="Genomic_DNA"/>
</dbReference>
<proteinExistence type="predicted"/>
<feature type="transmembrane region" description="Helical" evidence="1">
    <location>
        <begin position="33"/>
        <end position="56"/>
    </location>
</feature>
<protein>
    <submittedName>
        <fullName evidence="2">Uncharacterized protein</fullName>
    </submittedName>
</protein>
<dbReference type="AlphaFoldDB" id="A0A2T3KLH4"/>
<comment type="caution">
    <text evidence="2">The sequence shown here is derived from an EMBL/GenBank/DDBJ whole genome shotgun (WGS) entry which is preliminary data.</text>
</comment>
<feature type="transmembrane region" description="Helical" evidence="1">
    <location>
        <begin position="94"/>
        <end position="113"/>
    </location>
</feature>
<accession>A0A2T3KLH4</accession>
<feature type="transmembrane region" description="Helical" evidence="1">
    <location>
        <begin position="68"/>
        <end position="87"/>
    </location>
</feature>
<keyword evidence="1" id="KW-1133">Transmembrane helix</keyword>
<evidence type="ECO:0000313" key="3">
    <source>
        <dbReference type="Proteomes" id="UP000241426"/>
    </source>
</evidence>
<evidence type="ECO:0000256" key="1">
    <source>
        <dbReference type="SAM" id="Phobius"/>
    </source>
</evidence>
<feature type="transmembrane region" description="Helical" evidence="1">
    <location>
        <begin position="119"/>
        <end position="137"/>
    </location>
</feature>
<dbReference type="Proteomes" id="UP000241426">
    <property type="component" value="Unassembled WGS sequence"/>
</dbReference>
<organism evidence="2 3">
    <name type="scientific">Photobacterium kishitanii</name>
    <dbReference type="NCBI Taxonomy" id="318456"/>
    <lineage>
        <taxon>Bacteria</taxon>
        <taxon>Pseudomonadati</taxon>
        <taxon>Pseudomonadota</taxon>
        <taxon>Gammaproteobacteria</taxon>
        <taxon>Vibrionales</taxon>
        <taxon>Vibrionaceae</taxon>
        <taxon>Photobacterium</taxon>
    </lineage>
</organism>
<keyword evidence="1" id="KW-0472">Membrane</keyword>
<evidence type="ECO:0000313" key="2">
    <source>
        <dbReference type="EMBL" id="PSV00526.1"/>
    </source>
</evidence>
<sequence>MVLLNYRFNVEYNIQKRMRDRKSKRTFEFRIRAITKLTLVSMIAFPYAVIMCSSVVGTSDIRSILEILVHSNLFAIAGFSFFGNAMLSMNTDKSWWTVAMAFLILLGGGLYTAKLLVETPLSGALVAIWCMLSILVTSKVEAFVAH</sequence>